<dbReference type="InterPro" id="IPR012674">
    <property type="entry name" value="Calycin"/>
</dbReference>
<evidence type="ECO:0000313" key="6">
    <source>
        <dbReference type="EMBL" id="WDV08132.1"/>
    </source>
</evidence>
<evidence type="ECO:0000259" key="4">
    <source>
        <dbReference type="Pfam" id="PF09223"/>
    </source>
</evidence>
<dbReference type="GO" id="GO:0008270">
    <property type="term" value="F:zinc ion binding"/>
    <property type="evidence" value="ECO:0007669"/>
    <property type="project" value="InterPro"/>
</dbReference>
<dbReference type="Gene3D" id="2.40.128.20">
    <property type="match status" value="1"/>
</dbReference>
<feature type="domain" description="ZinT" evidence="4">
    <location>
        <begin position="56"/>
        <end position="233"/>
    </location>
</feature>
<reference evidence="5 8" key="2">
    <citation type="submission" date="2023-12" db="EMBL/GenBank/DDBJ databases">
        <title>Genome comparison identifies genes involved in endophytic behavior of Lysinibacillus irui and provides insights into its role as a plant-growth promoting bacterium.</title>
        <authorList>
            <person name="Hilario S."/>
            <person name="Matos I."/>
            <person name="Goncalves M.F.M."/>
            <person name="Pardo C.A."/>
            <person name="Santos M.J."/>
        </authorList>
    </citation>
    <scope>NUCLEOTIDE SEQUENCE [LARGE SCALE GENOMIC DNA]</scope>
    <source>
        <strain evidence="5 8">B3</strain>
    </source>
</reference>
<evidence type="ECO:0000256" key="3">
    <source>
        <dbReference type="SAM" id="MobiDB-lite"/>
    </source>
</evidence>
<gene>
    <name evidence="6" type="ORF">OU989_06490</name>
    <name evidence="5" type="ORF">U6C28_17060</name>
</gene>
<dbReference type="PROSITE" id="PS51257">
    <property type="entry name" value="PROKAR_LIPOPROTEIN"/>
    <property type="match status" value="1"/>
</dbReference>
<dbReference type="EMBL" id="CP113527">
    <property type="protein sequence ID" value="WDV08132.1"/>
    <property type="molecule type" value="Genomic_DNA"/>
</dbReference>
<feature type="region of interest" description="Disordered" evidence="3">
    <location>
        <begin position="29"/>
        <end position="58"/>
    </location>
</feature>
<dbReference type="KEGG" id="liu:OU989_06490"/>
<keyword evidence="2" id="KW-0862">Zinc</keyword>
<dbReference type="RefSeq" id="WP_274796309.1">
    <property type="nucleotide sequence ID" value="NZ_CP113527.1"/>
</dbReference>
<sequence length="233" mass="27009">MNKKWLVPFAVATIASTLVACQEKEKEEDVVAKATEHREDHEQHHNHSHGEQTDKDKQISKGYFEDSDITDRPLTNWQGEWQSVYSYLLDGTLDGVLEHKAAHGDKTAEEYKEYYKVGYQTDVTQIEIAENTMIFYRNGEVVTGTYVYDGYEILTYDKGNRGVRYIFKQTDENSQAPTYVQFSDHIISDQASTHFHIYFGDDRAELLEELDNWPTFYPKSLTGEEIAEEMEAH</sequence>
<keyword evidence="1" id="KW-0732">Signal</keyword>
<protein>
    <submittedName>
        <fullName evidence="6">Metal-binding protein ZinT</fullName>
    </submittedName>
</protein>
<reference evidence="6" key="1">
    <citation type="submission" date="2022-11" db="EMBL/GenBank/DDBJ databases">
        <title>Lysinibacillus irui.</title>
        <authorList>
            <person name="Akintayo S.O."/>
        </authorList>
    </citation>
    <scope>NUCLEOTIDE SEQUENCE</scope>
    <source>
        <strain evidence="6">IRB4-01</strain>
    </source>
</reference>
<dbReference type="InterPro" id="IPR015304">
    <property type="entry name" value="ZinT_dom"/>
</dbReference>
<dbReference type="Pfam" id="PF09223">
    <property type="entry name" value="ZinT"/>
    <property type="match status" value="1"/>
</dbReference>
<proteinExistence type="predicted"/>
<evidence type="ECO:0000313" key="5">
    <source>
        <dbReference type="EMBL" id="MEA0978020.1"/>
    </source>
</evidence>
<dbReference type="Proteomes" id="UP001289615">
    <property type="component" value="Unassembled WGS sequence"/>
</dbReference>
<keyword evidence="8" id="KW-1185">Reference proteome</keyword>
<dbReference type="Proteomes" id="UP001219585">
    <property type="component" value="Chromosome"/>
</dbReference>
<accession>A0AAJ5RKS0</accession>
<evidence type="ECO:0000256" key="2">
    <source>
        <dbReference type="ARBA" id="ARBA00022833"/>
    </source>
</evidence>
<organism evidence="6 7">
    <name type="scientific">Lysinibacillus irui</name>
    <dbReference type="NCBI Taxonomy" id="2998077"/>
    <lineage>
        <taxon>Bacteria</taxon>
        <taxon>Bacillati</taxon>
        <taxon>Bacillota</taxon>
        <taxon>Bacilli</taxon>
        <taxon>Bacillales</taxon>
        <taxon>Bacillaceae</taxon>
        <taxon>Lysinibacillus</taxon>
    </lineage>
</organism>
<name>A0AAJ5RKS0_9BACI</name>
<evidence type="ECO:0000256" key="1">
    <source>
        <dbReference type="ARBA" id="ARBA00022729"/>
    </source>
</evidence>
<evidence type="ECO:0000313" key="7">
    <source>
        <dbReference type="Proteomes" id="UP001219585"/>
    </source>
</evidence>
<evidence type="ECO:0000313" key="8">
    <source>
        <dbReference type="Proteomes" id="UP001289615"/>
    </source>
</evidence>
<dbReference type="AlphaFoldDB" id="A0AAJ5RKS0"/>
<dbReference type="EMBL" id="JAXUIA010000013">
    <property type="protein sequence ID" value="MEA0978020.1"/>
    <property type="molecule type" value="Genomic_DNA"/>
</dbReference>
<dbReference type="SUPFAM" id="SSF50814">
    <property type="entry name" value="Lipocalins"/>
    <property type="match status" value="1"/>
</dbReference>